<accession>A0ABV8SAL9</accession>
<dbReference type="InterPro" id="IPR035986">
    <property type="entry name" value="PKD_dom_sf"/>
</dbReference>
<dbReference type="SUPFAM" id="SSF49299">
    <property type="entry name" value="PKD domain"/>
    <property type="match status" value="1"/>
</dbReference>
<organism evidence="1 2">
    <name type="scientific">Cohnella boryungensis</name>
    <dbReference type="NCBI Taxonomy" id="768479"/>
    <lineage>
        <taxon>Bacteria</taxon>
        <taxon>Bacillati</taxon>
        <taxon>Bacillota</taxon>
        <taxon>Bacilli</taxon>
        <taxon>Bacillales</taxon>
        <taxon>Paenibacillaceae</taxon>
        <taxon>Cohnella</taxon>
    </lineage>
</organism>
<proteinExistence type="predicted"/>
<reference evidence="2" key="1">
    <citation type="journal article" date="2019" name="Int. J. Syst. Evol. Microbiol.">
        <title>The Global Catalogue of Microorganisms (GCM) 10K type strain sequencing project: providing services to taxonomists for standard genome sequencing and annotation.</title>
        <authorList>
            <consortium name="The Broad Institute Genomics Platform"/>
            <consortium name="The Broad Institute Genome Sequencing Center for Infectious Disease"/>
            <person name="Wu L."/>
            <person name="Ma J."/>
        </authorList>
    </citation>
    <scope>NUCLEOTIDE SEQUENCE [LARGE SCALE GENOMIC DNA]</scope>
    <source>
        <strain evidence="2">CGMCC 4.1641</strain>
    </source>
</reference>
<dbReference type="EMBL" id="JBHSED010000029">
    <property type="protein sequence ID" value="MFC4304586.1"/>
    <property type="molecule type" value="Genomic_DNA"/>
</dbReference>
<name>A0ABV8SAL9_9BACL</name>
<dbReference type="Gene3D" id="2.60.120.560">
    <property type="entry name" value="Exo-inulinase, domain 1"/>
    <property type="match status" value="1"/>
</dbReference>
<evidence type="ECO:0000313" key="2">
    <source>
        <dbReference type="Proteomes" id="UP001595755"/>
    </source>
</evidence>
<dbReference type="InterPro" id="IPR013783">
    <property type="entry name" value="Ig-like_fold"/>
</dbReference>
<dbReference type="Proteomes" id="UP001595755">
    <property type="component" value="Unassembled WGS sequence"/>
</dbReference>
<keyword evidence="2" id="KW-1185">Reference proteome</keyword>
<sequence length="1934" mass="215942">MKVVRVFVPVVFEIELEGKLEVHHFTTSGQNIDALFPDQSQSMMGGQSYAIVPATNSNYSYVGYKKSTVGTPSGGSIVEAHPERFTYNGTYDTYHLNLYYRLDGGAINVRHMVKAGSSGSYVNKGSSQVDVKQLPDSQIVKSVSSYGTIVGSNVSYGGDFSNEITDSKTTQLVSLTDKRKTAYVSFFYQNSVSGDFEILPSQTIKWRDSFSLRPKDFVIPSSCKYEFHEYLIEKDEQSWTSPRIKGQLIVSEFPYSAYPGNVGVGTQFISIKVTADCGSSGWVNEKPLNIESPQSNRPPVFSVGFFKEPNRNGIRPDYEVVVNRPVNLRIINDNSTNPPEPYDPDGDSISYTFLFGSSSSSWVRGLPGTYQVRDNDESHFNLKATELGTHSITVIARDSFGAESRRTATISVIPENPIPVITGPTKVKENRPLPTPFSGEKSYSPIGRQIVEYIWQNKKDVYTQAGTETIRLDVVDSGGMKSLYSASHQLIVLPDDPPIGVLEVPPLGIRPSDFNIYNKSYSPDGDKIVSIQYRYKYDANNDGVFDEPWMTMLGGDLTKVVLRPQKVGKFLLDARVCEDYGKCAWASDTQPESSRIIDVVNLAPSVSFLVEGENEIPKPPTDDAIPVTDILRSWKLYEVNTTSLLDNKPYMWSKEGKSLLAGLGKGMEKQYAYPNYYSFQAGANVAQLAMPPIQDNGFGVNGKTAYKGIVARDAAKSQPILIPYKNGKVQTSPNSDDYDYLEPTTDSNIMVRSNKTYILFKQGDYVFAYNKNKIPRVSAQDVTTVDSSSGSYPRIETYKRYFWQDGNPYDYIINLNKPGGPKRMIPYINYDDVYRDANAVSKAHNGNYSSATTTIEAVDKLINYEVTGSRIYLVYQRNTFAYYYNPDDAPSEIRYSYAINDRFLDVRVYDAYTGQYLGSSYDKGDRITPPSNATTMTKGDNMVLLPFGSSSGSTEAYEFDRNGKLVTKKSLALPATTEIIARNIRNFYGQVVTEAPVPYTCTWSYGATYWKDDSGNLYTYGWNTCTAASGAKIDANISDINPLTPAGLRLVKWDANYQFAGSYLLSGTGTGSYAAGMYDPNVEQYPVLVLNSEQNVAITKTASSLSLFANTFYSNRIDLTTGEVTAWPLTHPKASIDTFNPGFYVAQDGSYGTGWRTHTASGSVEKLNLHADQMMRQYRWSNFYGGGYDNKTQTMRFGEYMGDGIYLSIYDGHHYDFVSGQFSQASETTQGFMFLDTGSTSATAAHKGFKLGQFVSPEAYENAEYTFTLKMDVPREDNSLAGLSFRMTNPKYRYAVETNGTKLFLSKYVNGTRTVLDSIDVPFQPHTDYSFKIMTQKKKIEVFMDGVPYFEVTDDTYQSGKFGPFSDKSYVAFSEISQRELGSPDVEWLASYAIWDEGKATANVRYSNITYTDPENDPAAQNNIWTISHTPKFLNHQGLSALDGQTLTSPALEFDKVGNYRVTLKAEDDPHPEYLFPALEFGEYRKWSNAFWQIITVHRRPVAKFALSVSSTDHKVVWNDQSYDPDRWLSPDNYSTDETGIDYRTTRGVLEWRYYYVTPGGTMVHQKLVTPQEAGKYRVGMQVKDEYSAWSYWTEQTIDIDTPVLPDDPPIPGFTVTPSTNYANEPFTVTSTAWDKEDGPAANLKHAYYVRNITENSAETLRSADRGTWSTSFNSLGVIEIRQVVTDSMGQAAQAIQRVTVVNRKPIANFDWEPKPAYEGDRIELIDLSRDPDGDPLAYVWTIVGPNGDRLTGLTKQMAIPGAWTENNRGAITATLRVTDTHGASDTVTKLIPVLELTIAGQVAHTPDWEKNRLTWNAKYPGKLRAENVFWAGEAFLLSATVTDTGTSATKAVSVSAEATPALKKMLKPTEPSSILWKELLREADTDVKFTDIPDGPYAFVFTVQYSNGIQKTDVVPIEVRGIVDQYVKVHRVQ</sequence>
<gene>
    <name evidence="1" type="ORF">ACFO1S_14245</name>
</gene>
<evidence type="ECO:0000313" key="1">
    <source>
        <dbReference type="EMBL" id="MFC4304586.1"/>
    </source>
</evidence>
<protein>
    <recommendedName>
        <fullName evidence="3">PKD domain-containing protein</fullName>
    </recommendedName>
</protein>
<dbReference type="Gene3D" id="2.60.40.10">
    <property type="entry name" value="Immunoglobulins"/>
    <property type="match status" value="1"/>
</dbReference>
<evidence type="ECO:0008006" key="3">
    <source>
        <dbReference type="Google" id="ProtNLM"/>
    </source>
</evidence>
<comment type="caution">
    <text evidence="1">The sequence shown here is derived from an EMBL/GenBank/DDBJ whole genome shotgun (WGS) entry which is preliminary data.</text>
</comment>